<dbReference type="PANTHER" id="PTHR40031">
    <property type="entry name" value="HYPOTHETICAL MEMBRANE SPANNING PROTEIN"/>
    <property type="match status" value="1"/>
</dbReference>
<feature type="transmembrane region" description="Helical" evidence="1">
    <location>
        <begin position="158"/>
        <end position="179"/>
    </location>
</feature>
<keyword evidence="1" id="KW-0812">Transmembrane</keyword>
<feature type="transmembrane region" description="Helical" evidence="1">
    <location>
        <begin position="122"/>
        <end position="146"/>
    </location>
</feature>
<keyword evidence="1" id="KW-1133">Transmembrane helix</keyword>
<protein>
    <submittedName>
        <fullName evidence="2">Metal-dependent hydrolase</fullName>
    </submittedName>
</protein>
<evidence type="ECO:0000313" key="3">
    <source>
        <dbReference type="Proteomes" id="UP000605990"/>
    </source>
</evidence>
<gene>
    <name evidence="2" type="ORF">H8R27_05590</name>
</gene>
<proteinExistence type="predicted"/>
<feature type="transmembrane region" description="Helical" evidence="1">
    <location>
        <begin position="27"/>
        <end position="47"/>
    </location>
</feature>
<comment type="caution">
    <text evidence="2">The sequence shown here is derived from an EMBL/GenBank/DDBJ whole genome shotgun (WGS) entry which is preliminary data.</text>
</comment>
<feature type="transmembrane region" description="Helical" evidence="1">
    <location>
        <begin position="90"/>
        <end position="110"/>
    </location>
</feature>
<evidence type="ECO:0000256" key="1">
    <source>
        <dbReference type="SAM" id="Phobius"/>
    </source>
</evidence>
<dbReference type="InterPro" id="IPR053170">
    <property type="entry name" value="Transcription_regulator"/>
</dbReference>
<dbReference type="PANTHER" id="PTHR40031:SF1">
    <property type="entry name" value="MEMBRANE-BOUND METAL-DEPENDENT HYDROLASE"/>
    <property type="match status" value="1"/>
</dbReference>
<dbReference type="GO" id="GO:0016787">
    <property type="term" value="F:hydrolase activity"/>
    <property type="evidence" value="ECO:0007669"/>
    <property type="project" value="UniProtKB-KW"/>
</dbReference>
<dbReference type="InterPro" id="IPR007404">
    <property type="entry name" value="YdjM-like"/>
</dbReference>
<name>A0ABR7IX59_9FLAO</name>
<keyword evidence="1" id="KW-0472">Membrane</keyword>
<dbReference type="Pfam" id="PF04307">
    <property type="entry name" value="YdjM"/>
    <property type="match status" value="1"/>
</dbReference>
<accession>A0ABR7IX59</accession>
<organism evidence="2 3">
    <name type="scientific">Flavobacterium bernardetii</name>
    <dbReference type="NCBI Taxonomy" id="2813823"/>
    <lineage>
        <taxon>Bacteria</taxon>
        <taxon>Pseudomonadati</taxon>
        <taxon>Bacteroidota</taxon>
        <taxon>Flavobacteriia</taxon>
        <taxon>Flavobacteriales</taxon>
        <taxon>Flavobacteriaceae</taxon>
        <taxon>Flavobacterium</taxon>
    </lineage>
</organism>
<keyword evidence="3" id="KW-1185">Reference proteome</keyword>
<sequence length="332" mass="38252">MDSFTQIVLGIATAEVFAGKKLQNKTFLYGAVLGTIPDLDIIIGKFLNDVDGVAIHRGLSHSLLFFVFLAPLLGWIISKIEKKKINFKNATLLAFWCLFTHILLDLFTSWGTQILWPLEHRFALKTIFVIDPLYTVPLGVSLIYVWRNTDFSIRKKHLRKGLIISSCYLLLTCIIKLFALQQFENSLENNKISYQDIIVKPTAFNCILWNANIATTTGYYLADYSLFDSKPISFKFYSKNKELEKNLIQNSDFKKLQVISEGWYLITNKNNTYYFNDLRFGLINDNPKNPQFAFSYEFIKDKNGNLIAHEVPNAKRDGKLLLQKIFTRIKGN</sequence>
<evidence type="ECO:0000313" key="2">
    <source>
        <dbReference type="EMBL" id="MBC5834355.1"/>
    </source>
</evidence>
<dbReference type="EMBL" id="JACRUN010000002">
    <property type="protein sequence ID" value="MBC5834355.1"/>
    <property type="molecule type" value="Genomic_DNA"/>
</dbReference>
<reference evidence="2 3" key="1">
    <citation type="submission" date="2020-08" db="EMBL/GenBank/DDBJ databases">
        <title>Description of novel Flavobacterium F-408 isolate.</title>
        <authorList>
            <person name="Saticioglu I.B."/>
            <person name="Duman M."/>
            <person name="Altun S."/>
        </authorList>
    </citation>
    <scope>NUCLEOTIDE SEQUENCE [LARGE SCALE GENOMIC DNA]</scope>
    <source>
        <strain evidence="2 3">F-408</strain>
    </source>
</reference>
<keyword evidence="2" id="KW-0378">Hydrolase</keyword>
<dbReference type="Proteomes" id="UP000605990">
    <property type="component" value="Unassembled WGS sequence"/>
</dbReference>
<dbReference type="RefSeq" id="WP_166126338.1">
    <property type="nucleotide sequence ID" value="NZ_JAANOQ010000003.1"/>
</dbReference>
<feature type="transmembrane region" description="Helical" evidence="1">
    <location>
        <begin position="59"/>
        <end position="78"/>
    </location>
</feature>